<name>A0A6A6T369_9PLEO</name>
<keyword evidence="2" id="KW-1185">Reference proteome</keyword>
<reference evidence="1" key="1">
    <citation type="journal article" date="2020" name="Stud. Mycol.">
        <title>101 Dothideomycetes genomes: a test case for predicting lifestyles and emergence of pathogens.</title>
        <authorList>
            <person name="Haridas S."/>
            <person name="Albert R."/>
            <person name="Binder M."/>
            <person name="Bloem J."/>
            <person name="Labutti K."/>
            <person name="Salamov A."/>
            <person name="Andreopoulos B."/>
            <person name="Baker S."/>
            <person name="Barry K."/>
            <person name="Bills G."/>
            <person name="Bluhm B."/>
            <person name="Cannon C."/>
            <person name="Castanera R."/>
            <person name="Culley D."/>
            <person name="Daum C."/>
            <person name="Ezra D."/>
            <person name="Gonzalez J."/>
            <person name="Henrissat B."/>
            <person name="Kuo A."/>
            <person name="Liang C."/>
            <person name="Lipzen A."/>
            <person name="Lutzoni F."/>
            <person name="Magnuson J."/>
            <person name="Mondo S."/>
            <person name="Nolan M."/>
            <person name="Ohm R."/>
            <person name="Pangilinan J."/>
            <person name="Park H.-J."/>
            <person name="Ramirez L."/>
            <person name="Alfaro M."/>
            <person name="Sun H."/>
            <person name="Tritt A."/>
            <person name="Yoshinaga Y."/>
            <person name="Zwiers L.-H."/>
            <person name="Turgeon B."/>
            <person name="Goodwin S."/>
            <person name="Spatafora J."/>
            <person name="Crous P."/>
            <person name="Grigoriev I."/>
        </authorList>
    </citation>
    <scope>NUCLEOTIDE SEQUENCE</scope>
    <source>
        <strain evidence="1">CBS 122681</strain>
    </source>
</reference>
<dbReference type="AlphaFoldDB" id="A0A6A6T369"/>
<gene>
    <name evidence="1" type="ORF">K491DRAFT_25984</name>
</gene>
<dbReference type="EMBL" id="MU004390">
    <property type="protein sequence ID" value="KAF2652984.1"/>
    <property type="molecule type" value="Genomic_DNA"/>
</dbReference>
<protein>
    <submittedName>
        <fullName evidence="1">Uncharacterized protein</fullName>
    </submittedName>
</protein>
<dbReference type="Proteomes" id="UP000799324">
    <property type="component" value="Unassembled WGS sequence"/>
</dbReference>
<organism evidence="1 2">
    <name type="scientific">Lophiostoma macrostomum CBS 122681</name>
    <dbReference type="NCBI Taxonomy" id="1314788"/>
    <lineage>
        <taxon>Eukaryota</taxon>
        <taxon>Fungi</taxon>
        <taxon>Dikarya</taxon>
        <taxon>Ascomycota</taxon>
        <taxon>Pezizomycotina</taxon>
        <taxon>Dothideomycetes</taxon>
        <taxon>Pleosporomycetidae</taxon>
        <taxon>Pleosporales</taxon>
        <taxon>Lophiostomataceae</taxon>
        <taxon>Lophiostoma</taxon>
    </lineage>
</organism>
<proteinExistence type="predicted"/>
<sequence length="122" mass="13824">MMMRALGMKMVVPRLRVSTRREEWEALADSALGPTFPVKCYLTMMRRPRSFQLRHHHPTTRSILLVLSLAMWLHSAVFSSKSSDVAGAQFATSGYEMMLLQPRFGAVHQFPLILVSSVLSTM</sequence>
<evidence type="ECO:0000313" key="2">
    <source>
        <dbReference type="Proteomes" id="UP000799324"/>
    </source>
</evidence>
<evidence type="ECO:0000313" key="1">
    <source>
        <dbReference type="EMBL" id="KAF2652984.1"/>
    </source>
</evidence>
<accession>A0A6A6T369</accession>